<dbReference type="OMA" id="CIREKCN"/>
<dbReference type="InterPro" id="IPR032420">
    <property type="entry name" value="E1_4HB"/>
</dbReference>
<dbReference type="PANTHER" id="PTHR10953:SF4">
    <property type="entry name" value="UBIQUITIN-ACTIVATING ENZYME E1 C-TERMINAL DOMAIN-CONTAINING PROTEIN"/>
    <property type="match status" value="1"/>
</dbReference>
<evidence type="ECO:0000256" key="1">
    <source>
        <dbReference type="ARBA" id="ARBA00000488"/>
    </source>
</evidence>
<keyword evidence="7 10" id="KW-0833">Ubl conjugation pathway</keyword>
<dbReference type="VEuPathDB" id="AmoebaDB:ACA1_261410"/>
<dbReference type="InterPro" id="IPR042063">
    <property type="entry name" value="Ubi_acti_E1_SCCH"/>
</dbReference>
<dbReference type="RefSeq" id="XP_004333734.1">
    <property type="nucleotide sequence ID" value="XM_004333686.1"/>
</dbReference>
<keyword evidence="6 10" id="KW-0547">Nucleotide-binding</keyword>
<dbReference type="InterPro" id="IPR038252">
    <property type="entry name" value="UBA_E1_C_sf"/>
</dbReference>
<dbReference type="Proteomes" id="UP000011083">
    <property type="component" value="Unassembled WGS sequence"/>
</dbReference>
<gene>
    <name evidence="13" type="ORF">ACA1_261410</name>
</gene>
<dbReference type="Gene3D" id="2.40.30.180">
    <property type="entry name" value="Ubiquitin-activating enzyme E1, FCCH domain"/>
    <property type="match status" value="1"/>
</dbReference>
<dbReference type="Pfam" id="PF09358">
    <property type="entry name" value="E1_UFD"/>
    <property type="match status" value="1"/>
</dbReference>
<evidence type="ECO:0000259" key="12">
    <source>
        <dbReference type="SMART" id="SM00985"/>
    </source>
</evidence>
<keyword evidence="14" id="KW-1185">Reference proteome</keyword>
<dbReference type="GO" id="GO:0031510">
    <property type="term" value="C:SUMO activating enzyme complex"/>
    <property type="evidence" value="ECO:0007669"/>
    <property type="project" value="TreeGrafter"/>
</dbReference>
<dbReference type="GO" id="GO:0005524">
    <property type="term" value="F:ATP binding"/>
    <property type="evidence" value="ECO:0007669"/>
    <property type="project" value="UniProtKB-KW"/>
</dbReference>
<feature type="domain" description="Ubiquitin-activating enzyme E1 C-terminal" evidence="12">
    <location>
        <begin position="916"/>
        <end position="1050"/>
    </location>
</feature>
<dbReference type="FunFam" id="3.40.50.720:FF:000015">
    <property type="entry name" value="Ubiquitin-activating enzyme E1 1"/>
    <property type="match status" value="1"/>
</dbReference>
<sequence>MDKPVIVKESTDSEGVDTDLMSRIIPILGAGNLKKLMGLKVLISGISGLGAEIAKNLILTGLGVVTIHDTEKVDWIDLSSHFYLTEADIGKNRAEASKAKLAELNPYVKVNLSTEPLTDDYLNQFQVVVCVDYTSEEKLLHVSEYCHAHDPAIVFIKADIRGLFCSVFSDFGPKHVIYDKTGEEPRQAIITSISNSNPAVITTHEEKPHGLGEGDYVEFCEVKGMVEINNPDRDSEEAGEKKEVSPLAAVKVLSTKGLYGLEVELDTTNFQPYSGGGLINQIKVEEHVSFKSYRESLEHPGEFMISDFAKFGRAEQLHFGFQALHKFQAKHSALPEPGNAEHAAEVVQIAKDLNANANQGTHKVEEIDENLISKLALTARGNLNPMAAFVGGIVAQEVIKVTGKFNPVTQWFYFDSLECLPEQPVSVPKLEGTRYDGQIAVFGTDFQKQLGNLQLFLVGAGALGCEFLKNFALMGISAGEEGLLSLTDMDNIEKSNLSRQFLFRDSDIGKMKSACASAAAKKMNPNLRIKASEVPVGEDTEDTWNDTFWSGQDLVVNALDNIKARLYVDSQCVRYLKPLLESGTLGTKANSQVIVPRMTESYGSSRDPPDTAIPMCTLKNFPHQIEHTIEWGRDKFAGYFTNAVEDANNWVSGSDFLDRIKQVESYAAKKERLQSCLQLLKLYNYGKADFQTCVEWARLQFEELFHNTIAQLLYNFPLDATTSTGAPFWSGPKRPPTPLKFDPNNATHLDFIIAAANLLAFNFHVPQVRDKDQVKEMVGKVHVPPFSPQQGVKIKSGETDTTEEGAEDDEQKVANLIAELGQLDKAKYPVGESGRCFEPAQFEKDDDSNYHISFITQASNLRAANYKIQPADFHKTKKIAGRIIPAIATTTAMITGLVGLELYKVVQGASVPIERYRNSFVNLALPSFVQSEPMPCTKNKSDPAKGLKYYPEGWTLWDNFVIDEGDITFQQLLDLFKAKHNLEVTSVSCGTTLVYNPYFPNHKNRLGTKISEFVRTSVPSYDLKDTDKHMYIVVLTEDEEGNDVEIPDPVILKFK</sequence>
<dbReference type="InterPro" id="IPR033127">
    <property type="entry name" value="UBQ-activ_enz_E1_Cys_AS"/>
</dbReference>
<dbReference type="InterPro" id="IPR045886">
    <property type="entry name" value="ThiF/MoeB/HesA"/>
</dbReference>
<dbReference type="FunFam" id="1.10.10.2660:FF:000001">
    <property type="entry name" value="Ubiquitin-activating enzyme E1 1"/>
    <property type="match status" value="1"/>
</dbReference>
<evidence type="ECO:0000313" key="14">
    <source>
        <dbReference type="Proteomes" id="UP000011083"/>
    </source>
</evidence>
<dbReference type="AlphaFoldDB" id="L8GHQ6"/>
<dbReference type="Gene3D" id="3.10.290.60">
    <property type="entry name" value="Ubiquitin-activating enzyme E1, UFD domain"/>
    <property type="match status" value="1"/>
</dbReference>
<protein>
    <recommendedName>
        <fullName evidence="4">E1 ubiquitin-activating enzyme</fullName>
        <ecNumber evidence="4">6.2.1.45</ecNumber>
    </recommendedName>
</protein>
<dbReference type="NCBIfam" id="TIGR01408">
    <property type="entry name" value="Ube1"/>
    <property type="match status" value="1"/>
</dbReference>
<dbReference type="InterPro" id="IPR018965">
    <property type="entry name" value="Ub-activating_enz_E1_C"/>
</dbReference>
<dbReference type="STRING" id="1257118.L8GHQ6"/>
<dbReference type="InterPro" id="IPR000594">
    <property type="entry name" value="ThiF_NAD_FAD-bd"/>
</dbReference>
<dbReference type="PANTHER" id="PTHR10953">
    <property type="entry name" value="UBIQUITIN-ACTIVATING ENZYME E1"/>
    <property type="match status" value="1"/>
</dbReference>
<evidence type="ECO:0000256" key="6">
    <source>
        <dbReference type="ARBA" id="ARBA00022741"/>
    </source>
</evidence>
<dbReference type="InterPro" id="IPR042449">
    <property type="entry name" value="Ub-E1_IAD_1"/>
</dbReference>
<evidence type="ECO:0000256" key="2">
    <source>
        <dbReference type="ARBA" id="ARBA00004906"/>
    </source>
</evidence>
<dbReference type="EMBL" id="KB008148">
    <property type="protein sequence ID" value="ELR11721.1"/>
    <property type="molecule type" value="Genomic_DNA"/>
</dbReference>
<dbReference type="GO" id="GO:0005737">
    <property type="term" value="C:cytoplasm"/>
    <property type="evidence" value="ECO:0007669"/>
    <property type="project" value="TreeGrafter"/>
</dbReference>
<dbReference type="SUPFAM" id="SSF69572">
    <property type="entry name" value="Activating enzymes of the ubiquitin-like proteins"/>
    <property type="match status" value="2"/>
</dbReference>
<dbReference type="InterPro" id="IPR032418">
    <property type="entry name" value="E1_FCCH"/>
</dbReference>
<dbReference type="GeneID" id="14912084"/>
<reference evidence="13 14" key="1">
    <citation type="journal article" date="2013" name="Genome Biol.">
        <title>Genome of Acanthamoeba castellanii highlights extensive lateral gene transfer and early evolution of tyrosine kinase signaling.</title>
        <authorList>
            <person name="Clarke M."/>
            <person name="Lohan A.J."/>
            <person name="Liu B."/>
            <person name="Lagkouvardos I."/>
            <person name="Roy S."/>
            <person name="Zafar N."/>
            <person name="Bertelli C."/>
            <person name="Schilde C."/>
            <person name="Kianianmomeni A."/>
            <person name="Burglin T.R."/>
            <person name="Frech C."/>
            <person name="Turcotte B."/>
            <person name="Kopec K.O."/>
            <person name="Synnott J.M."/>
            <person name="Choo C."/>
            <person name="Paponov I."/>
            <person name="Finkler A."/>
            <person name="Soon Heng Tan C."/>
            <person name="Hutchins A.P."/>
            <person name="Weinmeier T."/>
            <person name="Rattei T."/>
            <person name="Chu J.S."/>
            <person name="Gimenez G."/>
            <person name="Irimia M."/>
            <person name="Rigden D.J."/>
            <person name="Fitzpatrick D.A."/>
            <person name="Lorenzo-Morales J."/>
            <person name="Bateman A."/>
            <person name="Chiu C.H."/>
            <person name="Tang P."/>
            <person name="Hegemann P."/>
            <person name="Fromm H."/>
            <person name="Raoult D."/>
            <person name="Greub G."/>
            <person name="Miranda-Saavedra D."/>
            <person name="Chen N."/>
            <person name="Nash P."/>
            <person name="Ginger M.L."/>
            <person name="Horn M."/>
            <person name="Schaap P."/>
            <person name="Caler L."/>
            <person name="Loftus B."/>
        </authorList>
    </citation>
    <scope>NUCLEOTIDE SEQUENCE [LARGE SCALE GENOMIC DNA]</scope>
    <source>
        <strain evidence="13 14">Neff</strain>
    </source>
</reference>
<dbReference type="Gene3D" id="3.40.50.720">
    <property type="entry name" value="NAD(P)-binding Rossmann-like Domain"/>
    <property type="match status" value="1"/>
</dbReference>
<dbReference type="Gene3D" id="1.10.10.2660">
    <property type="entry name" value="Ubiquitin-activating enzyme E1, SCCH domain"/>
    <property type="match status" value="1"/>
</dbReference>
<evidence type="ECO:0000313" key="13">
    <source>
        <dbReference type="EMBL" id="ELR11721.1"/>
    </source>
</evidence>
<dbReference type="SMART" id="SM00985">
    <property type="entry name" value="UBA_e1_C"/>
    <property type="match status" value="1"/>
</dbReference>
<evidence type="ECO:0000256" key="3">
    <source>
        <dbReference type="ARBA" id="ARBA00005673"/>
    </source>
</evidence>
<comment type="catalytic activity">
    <reaction evidence="1">
        <text>ATP + ubiquitin + [E1 ubiquitin-activating enzyme]-L-cysteine = AMP + diphosphate + S-ubiquitinyl-[E1 ubiquitin-activating enzyme]-L-cysteine.</text>
        <dbReference type="EC" id="6.2.1.45"/>
    </reaction>
</comment>
<name>L8GHQ6_ACACF</name>
<proteinExistence type="inferred from homology"/>
<dbReference type="GO" id="GO:0004839">
    <property type="term" value="F:ubiquitin activating enzyme activity"/>
    <property type="evidence" value="ECO:0007669"/>
    <property type="project" value="UniProtKB-EC"/>
</dbReference>
<comment type="similarity">
    <text evidence="3 10">Belongs to the ubiquitin-activating E1 family.</text>
</comment>
<dbReference type="CDD" id="cd01490">
    <property type="entry name" value="Ube1_repeat2"/>
    <property type="match status" value="1"/>
</dbReference>
<dbReference type="InterPro" id="IPR042302">
    <property type="entry name" value="E1_FCCH_sf"/>
</dbReference>
<dbReference type="GO" id="GO:0019948">
    <property type="term" value="F:SUMO activating enzyme activity"/>
    <property type="evidence" value="ECO:0007669"/>
    <property type="project" value="TreeGrafter"/>
</dbReference>
<dbReference type="InterPro" id="IPR035985">
    <property type="entry name" value="Ubiquitin-activating_enz"/>
</dbReference>
<dbReference type="UniPathway" id="UPA00143"/>
<dbReference type="GO" id="GO:0016925">
    <property type="term" value="P:protein sumoylation"/>
    <property type="evidence" value="ECO:0007669"/>
    <property type="project" value="TreeGrafter"/>
</dbReference>
<keyword evidence="5 10" id="KW-0436">Ligase</keyword>
<evidence type="ECO:0000256" key="11">
    <source>
        <dbReference type="SAM" id="MobiDB-lite"/>
    </source>
</evidence>
<dbReference type="KEGG" id="acan:ACA1_261410"/>
<dbReference type="Pfam" id="PF16190">
    <property type="entry name" value="E1_FCCH"/>
    <property type="match status" value="1"/>
</dbReference>
<dbReference type="Pfam" id="PF00899">
    <property type="entry name" value="ThiF"/>
    <property type="match status" value="1"/>
</dbReference>
<dbReference type="FunFam" id="3.50.50.80:FF:000001">
    <property type="entry name" value="ubiquitin-like modifier-activating enzyme 1"/>
    <property type="match status" value="1"/>
</dbReference>
<dbReference type="Gene3D" id="3.50.50.80">
    <property type="entry name" value="Ubiquitin-activating enzyme E1, inactive adenylation domain, subdomain 1"/>
    <property type="match status" value="1"/>
</dbReference>
<dbReference type="Pfam" id="PF10585">
    <property type="entry name" value="UBA_E1_SCCH"/>
    <property type="match status" value="1"/>
</dbReference>
<evidence type="ECO:0000256" key="7">
    <source>
        <dbReference type="ARBA" id="ARBA00022786"/>
    </source>
</evidence>
<keyword evidence="8 10" id="KW-0067">ATP-binding</keyword>
<accession>L8GHQ6</accession>
<dbReference type="InterPro" id="IPR019572">
    <property type="entry name" value="UBA_E1_SCCH"/>
</dbReference>
<dbReference type="EC" id="6.2.1.45" evidence="4"/>
<dbReference type="Gene3D" id="3.40.50.12550">
    <property type="entry name" value="Ubiquitin-activating enzyme E1, inactive adenylation domain, subdomain 2"/>
    <property type="match status" value="1"/>
</dbReference>
<dbReference type="InterPro" id="IPR000011">
    <property type="entry name" value="UBQ/SUMO-activ_enz_E1-like"/>
</dbReference>
<organism evidence="13 14">
    <name type="scientific">Acanthamoeba castellanii (strain ATCC 30010 / Neff)</name>
    <dbReference type="NCBI Taxonomy" id="1257118"/>
    <lineage>
        <taxon>Eukaryota</taxon>
        <taxon>Amoebozoa</taxon>
        <taxon>Discosea</taxon>
        <taxon>Longamoebia</taxon>
        <taxon>Centramoebida</taxon>
        <taxon>Acanthamoebidae</taxon>
        <taxon>Acanthamoeba</taxon>
    </lineage>
</organism>
<comment type="pathway">
    <text evidence="2">Protein modification; protein ubiquitination.</text>
</comment>
<dbReference type="PROSITE" id="PS00865">
    <property type="entry name" value="UBIQUITIN_ACTIVAT_2"/>
    <property type="match status" value="1"/>
</dbReference>
<feature type="active site" description="Glycyl thioester intermediate" evidence="9">
    <location>
        <position position="616"/>
    </location>
</feature>
<evidence type="ECO:0000256" key="10">
    <source>
        <dbReference type="RuleBase" id="RU000519"/>
    </source>
</evidence>
<dbReference type="PRINTS" id="PR01849">
    <property type="entry name" value="UBIQUITINACT"/>
</dbReference>
<dbReference type="Pfam" id="PF16191">
    <property type="entry name" value="E1_4HB"/>
    <property type="match status" value="1"/>
</dbReference>
<evidence type="ECO:0000256" key="5">
    <source>
        <dbReference type="ARBA" id="ARBA00022598"/>
    </source>
</evidence>
<evidence type="ECO:0000256" key="4">
    <source>
        <dbReference type="ARBA" id="ARBA00012990"/>
    </source>
</evidence>
<evidence type="ECO:0000256" key="9">
    <source>
        <dbReference type="PROSITE-ProRule" id="PRU10132"/>
    </source>
</evidence>
<evidence type="ECO:0000256" key="8">
    <source>
        <dbReference type="ARBA" id="ARBA00022840"/>
    </source>
</evidence>
<dbReference type="InterPro" id="IPR018075">
    <property type="entry name" value="UBQ-activ_enz_E1"/>
</dbReference>
<feature type="region of interest" description="Disordered" evidence="11">
    <location>
        <begin position="789"/>
        <end position="808"/>
    </location>
</feature>
<dbReference type="OrthoDB" id="10252231at2759"/>